<sequence length="272" mass="29838">MDSRENNVNVSPPQVASSYWADAAALRVAQIPSYRPSVTIPANLHAAEEKLASVLSAMDAIALAASKEKKALRAAMHTLHCHHEHRQAGLRVALRDAFAERNALLPFNCLPIEVFEKILMALSAVHPITTGKLGWISGATHVCRAWRRIALGFPALWATIELPFPGCPELAATVFTRAQSALLSITASVHGANDGNVNFIHAALAALEGPRSRFPSNRCPSVGMRPPRARPLKQPPRFLRRDKTPEPLDLVTQRPYLDSRRDHSFLPARLPM</sequence>
<dbReference type="Proteomes" id="UP000814033">
    <property type="component" value="Unassembled WGS sequence"/>
</dbReference>
<accession>A0ACB8R1A6</accession>
<evidence type="ECO:0000313" key="1">
    <source>
        <dbReference type="EMBL" id="KAI0037773.1"/>
    </source>
</evidence>
<organism evidence="1 2">
    <name type="scientific">Auriscalpium vulgare</name>
    <dbReference type="NCBI Taxonomy" id="40419"/>
    <lineage>
        <taxon>Eukaryota</taxon>
        <taxon>Fungi</taxon>
        <taxon>Dikarya</taxon>
        <taxon>Basidiomycota</taxon>
        <taxon>Agaricomycotina</taxon>
        <taxon>Agaricomycetes</taxon>
        <taxon>Russulales</taxon>
        <taxon>Auriscalpiaceae</taxon>
        <taxon>Auriscalpium</taxon>
    </lineage>
</organism>
<dbReference type="EMBL" id="MU276722">
    <property type="protein sequence ID" value="KAI0037773.1"/>
    <property type="molecule type" value="Genomic_DNA"/>
</dbReference>
<protein>
    <submittedName>
        <fullName evidence="1">Uncharacterized protein</fullName>
    </submittedName>
</protein>
<comment type="caution">
    <text evidence="1">The sequence shown here is derived from an EMBL/GenBank/DDBJ whole genome shotgun (WGS) entry which is preliminary data.</text>
</comment>
<reference evidence="1" key="2">
    <citation type="journal article" date="2022" name="New Phytol.">
        <title>Evolutionary transition to the ectomycorrhizal habit in the genomes of a hyperdiverse lineage of mushroom-forming fungi.</title>
        <authorList>
            <person name="Looney B."/>
            <person name="Miyauchi S."/>
            <person name="Morin E."/>
            <person name="Drula E."/>
            <person name="Courty P.E."/>
            <person name="Kohler A."/>
            <person name="Kuo A."/>
            <person name="LaButti K."/>
            <person name="Pangilinan J."/>
            <person name="Lipzen A."/>
            <person name="Riley R."/>
            <person name="Andreopoulos W."/>
            <person name="He G."/>
            <person name="Johnson J."/>
            <person name="Nolan M."/>
            <person name="Tritt A."/>
            <person name="Barry K.W."/>
            <person name="Grigoriev I.V."/>
            <person name="Nagy L.G."/>
            <person name="Hibbett D."/>
            <person name="Henrissat B."/>
            <person name="Matheny P.B."/>
            <person name="Labbe J."/>
            <person name="Martin F.M."/>
        </authorList>
    </citation>
    <scope>NUCLEOTIDE SEQUENCE</scope>
    <source>
        <strain evidence="1">FP105234-sp</strain>
    </source>
</reference>
<reference evidence="1" key="1">
    <citation type="submission" date="2021-02" db="EMBL/GenBank/DDBJ databases">
        <authorList>
            <consortium name="DOE Joint Genome Institute"/>
            <person name="Ahrendt S."/>
            <person name="Looney B.P."/>
            <person name="Miyauchi S."/>
            <person name="Morin E."/>
            <person name="Drula E."/>
            <person name="Courty P.E."/>
            <person name="Chicoki N."/>
            <person name="Fauchery L."/>
            <person name="Kohler A."/>
            <person name="Kuo A."/>
            <person name="Labutti K."/>
            <person name="Pangilinan J."/>
            <person name="Lipzen A."/>
            <person name="Riley R."/>
            <person name="Andreopoulos W."/>
            <person name="He G."/>
            <person name="Johnson J."/>
            <person name="Barry K.W."/>
            <person name="Grigoriev I.V."/>
            <person name="Nagy L."/>
            <person name="Hibbett D."/>
            <person name="Henrissat B."/>
            <person name="Matheny P.B."/>
            <person name="Labbe J."/>
            <person name="Martin F."/>
        </authorList>
    </citation>
    <scope>NUCLEOTIDE SEQUENCE</scope>
    <source>
        <strain evidence="1">FP105234-sp</strain>
    </source>
</reference>
<keyword evidence="2" id="KW-1185">Reference proteome</keyword>
<evidence type="ECO:0000313" key="2">
    <source>
        <dbReference type="Proteomes" id="UP000814033"/>
    </source>
</evidence>
<name>A0ACB8R1A6_9AGAM</name>
<proteinExistence type="predicted"/>
<gene>
    <name evidence="1" type="ORF">FA95DRAFT_1613895</name>
</gene>